<reference evidence="1" key="1">
    <citation type="thesis" date="2021" institute="BYU ScholarsArchive" country="Provo, UT, USA">
        <title>Applications of and Algorithms for Genome Assembly and Genomic Analyses with an Emphasis on Marine Teleosts.</title>
        <authorList>
            <person name="Pickett B.D."/>
        </authorList>
    </citation>
    <scope>NUCLEOTIDE SEQUENCE</scope>
    <source>
        <strain evidence="1">HI-2016</strain>
    </source>
</reference>
<accession>A0A8T2MXF2</accession>
<dbReference type="AlphaFoldDB" id="A0A8T2MXF2"/>
<evidence type="ECO:0000313" key="1">
    <source>
        <dbReference type="EMBL" id="KAG9332373.1"/>
    </source>
</evidence>
<name>A0A8T2MXF2_9TELE</name>
<feature type="non-terminal residue" evidence="1">
    <location>
        <position position="1"/>
    </location>
</feature>
<dbReference type="Proteomes" id="UP000824540">
    <property type="component" value="Unassembled WGS sequence"/>
</dbReference>
<protein>
    <submittedName>
        <fullName evidence="1">Uncharacterized protein</fullName>
    </submittedName>
</protein>
<keyword evidence="2" id="KW-1185">Reference proteome</keyword>
<organism evidence="1 2">
    <name type="scientific">Albula glossodonta</name>
    <name type="common">roundjaw bonefish</name>
    <dbReference type="NCBI Taxonomy" id="121402"/>
    <lineage>
        <taxon>Eukaryota</taxon>
        <taxon>Metazoa</taxon>
        <taxon>Chordata</taxon>
        <taxon>Craniata</taxon>
        <taxon>Vertebrata</taxon>
        <taxon>Euteleostomi</taxon>
        <taxon>Actinopterygii</taxon>
        <taxon>Neopterygii</taxon>
        <taxon>Teleostei</taxon>
        <taxon>Albuliformes</taxon>
        <taxon>Albulidae</taxon>
        <taxon>Albula</taxon>
    </lineage>
</organism>
<comment type="caution">
    <text evidence="1">The sequence shown here is derived from an EMBL/GenBank/DDBJ whole genome shotgun (WGS) entry which is preliminary data.</text>
</comment>
<sequence>MSHCAAVSAKAERSSGRVTVLPLAQTQSAPQAESLRCRERKRRALLRPSHCAAVSANTSAPQAESLRCRERKHRALLRPSHCAASTPEAESLRCRERKHERSSGRVTALPLPIILLLSRPTQQDNRTLREDGFLDKPHAAGHRRVLASGFSQANPHLWTAGLVKLGAGWGVSCLSITLPRFLYNNMRRPAGERLDSELQRCRTVPVPVAPEPRRNEKNPKYSAVHNYSDGWLRTGSLNEDTPSELTCRRGALGAAGRVWVHDRYHVVVQGASLESLPQTDARTQNKRKFSAHPIPPAVIWVTATESN</sequence>
<gene>
    <name evidence="1" type="ORF">JZ751_015016</name>
</gene>
<dbReference type="EMBL" id="JAFBMS010000239">
    <property type="protein sequence ID" value="KAG9332373.1"/>
    <property type="molecule type" value="Genomic_DNA"/>
</dbReference>
<evidence type="ECO:0000313" key="2">
    <source>
        <dbReference type="Proteomes" id="UP000824540"/>
    </source>
</evidence>
<proteinExistence type="predicted"/>